<dbReference type="Proteomes" id="UP000244090">
    <property type="component" value="Unassembled WGS sequence"/>
</dbReference>
<comment type="caution">
    <text evidence="1">The sequence shown here is derived from an EMBL/GenBank/DDBJ whole genome shotgun (WGS) entry which is preliminary data.</text>
</comment>
<proteinExistence type="predicted"/>
<protein>
    <submittedName>
        <fullName evidence="1">Uncharacterized protein</fullName>
    </submittedName>
</protein>
<dbReference type="RefSeq" id="WP_108115651.1">
    <property type="nucleotide sequence ID" value="NZ_QBKT01000007.1"/>
</dbReference>
<organism evidence="1 2">
    <name type="scientific">Kordia periserrulae</name>
    <dbReference type="NCBI Taxonomy" id="701523"/>
    <lineage>
        <taxon>Bacteria</taxon>
        <taxon>Pseudomonadati</taxon>
        <taxon>Bacteroidota</taxon>
        <taxon>Flavobacteriia</taxon>
        <taxon>Flavobacteriales</taxon>
        <taxon>Flavobacteriaceae</taxon>
        <taxon>Kordia</taxon>
    </lineage>
</organism>
<gene>
    <name evidence="1" type="ORF">C8N46_10731</name>
</gene>
<name>A0A2T6BVB5_9FLAO</name>
<evidence type="ECO:0000313" key="1">
    <source>
        <dbReference type="EMBL" id="PTX60025.1"/>
    </source>
</evidence>
<accession>A0A2T6BVB5</accession>
<evidence type="ECO:0000313" key="2">
    <source>
        <dbReference type="Proteomes" id="UP000244090"/>
    </source>
</evidence>
<keyword evidence="2" id="KW-1185">Reference proteome</keyword>
<dbReference type="OrthoDB" id="9855947at2"/>
<sequence length="71" mass="8055">MKLASIKTLQILSKKEQTQLNGGNINPLESCEAQATISASIDAFGEHFFQEFYEIYYQIAYENCINGTWNS</sequence>
<reference evidence="1 2" key="1">
    <citation type="submission" date="2018-04" db="EMBL/GenBank/DDBJ databases">
        <title>Genomic Encyclopedia of Archaeal and Bacterial Type Strains, Phase II (KMG-II): from individual species to whole genera.</title>
        <authorList>
            <person name="Goeker M."/>
        </authorList>
    </citation>
    <scope>NUCLEOTIDE SEQUENCE [LARGE SCALE GENOMIC DNA]</scope>
    <source>
        <strain evidence="1 2">DSM 25731</strain>
    </source>
</reference>
<dbReference type="AlphaFoldDB" id="A0A2T6BVB5"/>
<dbReference type="EMBL" id="QBKT01000007">
    <property type="protein sequence ID" value="PTX60025.1"/>
    <property type="molecule type" value="Genomic_DNA"/>
</dbReference>